<feature type="signal peptide" evidence="2">
    <location>
        <begin position="1"/>
        <end position="24"/>
    </location>
</feature>
<comment type="caution">
    <text evidence="4">The sequence shown here is derived from an EMBL/GenBank/DDBJ whole genome shotgun (WGS) entry which is preliminary data.</text>
</comment>
<dbReference type="SUPFAM" id="SSF49503">
    <property type="entry name" value="Cupredoxins"/>
    <property type="match status" value="1"/>
</dbReference>
<dbReference type="PROSITE" id="PS51485">
    <property type="entry name" value="PHYTOCYANIN"/>
    <property type="match status" value="1"/>
</dbReference>
<dbReference type="Pfam" id="PF02298">
    <property type="entry name" value="Cu_bind_like"/>
    <property type="match status" value="1"/>
</dbReference>
<reference evidence="4" key="1">
    <citation type="submission" date="2020-05" db="EMBL/GenBank/DDBJ databases">
        <title>WGS assembly of Corymbia citriodora subspecies variegata.</title>
        <authorList>
            <person name="Barry K."/>
            <person name="Hundley H."/>
            <person name="Shu S."/>
            <person name="Jenkins J."/>
            <person name="Grimwood J."/>
            <person name="Baten A."/>
        </authorList>
    </citation>
    <scope>NUCLEOTIDE SEQUENCE</scope>
    <source>
        <strain evidence="4">CV2-018</strain>
    </source>
</reference>
<dbReference type="GO" id="GO:0009055">
    <property type="term" value="F:electron transfer activity"/>
    <property type="evidence" value="ECO:0007669"/>
    <property type="project" value="InterPro"/>
</dbReference>
<protein>
    <recommendedName>
        <fullName evidence="3">Phytocyanin domain-containing protein</fullName>
    </recommendedName>
</protein>
<keyword evidence="2" id="KW-0732">Signal</keyword>
<feature type="chain" id="PRO_5035899388" description="Phytocyanin domain-containing protein" evidence="2">
    <location>
        <begin position="25"/>
        <end position="213"/>
    </location>
</feature>
<name>A0A8T0CMN1_CORYI</name>
<feature type="compositionally biased region" description="Pro residues" evidence="1">
    <location>
        <begin position="157"/>
        <end position="171"/>
    </location>
</feature>
<dbReference type="InterPro" id="IPR039391">
    <property type="entry name" value="Phytocyanin-like"/>
</dbReference>
<evidence type="ECO:0000313" key="4">
    <source>
        <dbReference type="EMBL" id="KAF7847416.1"/>
    </source>
</evidence>
<evidence type="ECO:0000313" key="5">
    <source>
        <dbReference type="Proteomes" id="UP000806378"/>
    </source>
</evidence>
<dbReference type="EMBL" id="MU090842">
    <property type="protein sequence ID" value="KAF7847416.1"/>
    <property type="molecule type" value="Genomic_DNA"/>
</dbReference>
<evidence type="ECO:0000259" key="3">
    <source>
        <dbReference type="PROSITE" id="PS51485"/>
    </source>
</evidence>
<proteinExistence type="predicted"/>
<dbReference type="InterPro" id="IPR008972">
    <property type="entry name" value="Cupredoxin"/>
</dbReference>
<feature type="region of interest" description="Disordered" evidence="1">
    <location>
        <begin position="148"/>
        <end position="194"/>
    </location>
</feature>
<sequence>MAAANPTALALCLLLAAASSFSSAAAAYANYTVGGNSGWLFNETSNATSANYSTWAASQTFNLGDYLLFNTNTNQTVIQTYNLTTYQACSIDDASDNDFFQYNGGSNQFGEALTVAVPLTREGSNYFFSGADDGVQCQNGMRFEIDVQHGSGLPPSLNQPPPPPYAVPPGPGAANSPPVAVVNSPENSGSGGGAGVRGAAWGGVCLLLATLFF</sequence>
<dbReference type="OrthoDB" id="688954at2759"/>
<evidence type="ECO:0000256" key="2">
    <source>
        <dbReference type="SAM" id="SignalP"/>
    </source>
</evidence>
<dbReference type="InterPro" id="IPR003245">
    <property type="entry name" value="Phytocyanin_dom"/>
</dbReference>
<dbReference type="CDD" id="cd04216">
    <property type="entry name" value="Phytocyanin"/>
    <property type="match status" value="1"/>
</dbReference>
<evidence type="ECO:0000256" key="1">
    <source>
        <dbReference type="SAM" id="MobiDB-lite"/>
    </source>
</evidence>
<dbReference type="Proteomes" id="UP000806378">
    <property type="component" value="Unassembled WGS sequence"/>
</dbReference>
<dbReference type="Gene3D" id="2.60.40.420">
    <property type="entry name" value="Cupredoxins - blue copper proteins"/>
    <property type="match status" value="1"/>
</dbReference>
<gene>
    <name evidence="4" type="ORF">BT93_L2987</name>
</gene>
<accession>A0A8T0CMN1</accession>
<organism evidence="4 5">
    <name type="scientific">Corymbia citriodora subsp. variegata</name>
    <dbReference type="NCBI Taxonomy" id="360336"/>
    <lineage>
        <taxon>Eukaryota</taxon>
        <taxon>Viridiplantae</taxon>
        <taxon>Streptophyta</taxon>
        <taxon>Embryophyta</taxon>
        <taxon>Tracheophyta</taxon>
        <taxon>Spermatophyta</taxon>
        <taxon>Magnoliopsida</taxon>
        <taxon>eudicotyledons</taxon>
        <taxon>Gunneridae</taxon>
        <taxon>Pentapetalae</taxon>
        <taxon>rosids</taxon>
        <taxon>malvids</taxon>
        <taxon>Myrtales</taxon>
        <taxon>Myrtaceae</taxon>
        <taxon>Myrtoideae</taxon>
        <taxon>Eucalypteae</taxon>
        <taxon>Corymbia</taxon>
    </lineage>
</organism>
<dbReference type="FunFam" id="2.60.40.420:FF:000048">
    <property type="entry name" value="Early nodulin-like protein 18"/>
    <property type="match status" value="1"/>
</dbReference>
<dbReference type="GO" id="GO:0005886">
    <property type="term" value="C:plasma membrane"/>
    <property type="evidence" value="ECO:0007669"/>
    <property type="project" value="TreeGrafter"/>
</dbReference>
<keyword evidence="5" id="KW-1185">Reference proteome</keyword>
<feature type="domain" description="Phytocyanin" evidence="3">
    <location>
        <begin position="29"/>
        <end position="149"/>
    </location>
</feature>
<dbReference type="Gramene" id="rna-gnl|WGS:JABURB|Cocit.L2987.1">
    <property type="protein sequence ID" value="cds-KAF7847416.1"/>
    <property type="gene ID" value="gene-BT93_L2987"/>
</dbReference>
<dbReference type="PANTHER" id="PTHR33021:SF213">
    <property type="entry name" value="OS12G0454600 PROTEIN"/>
    <property type="match status" value="1"/>
</dbReference>
<dbReference type="PANTHER" id="PTHR33021">
    <property type="entry name" value="BLUE COPPER PROTEIN"/>
    <property type="match status" value="1"/>
</dbReference>
<dbReference type="AlphaFoldDB" id="A0A8T0CMN1"/>